<name>A0A923H957_9FLAO</name>
<sequence length="212" mass="24182">MDLQEFASKKYELYCHKEGSELIASEFALYIILQLISSFNTKKILELGVGIGTIADTVLSFEGQLNYTGTEANDFCRKAIAHNLAHIKDNFTLLYDIDEIGEHELFDLIIVDGTDNSLSIVKQYISKNGIVFIEGDRSSQVAIIKNIFPKQLSVFIPGDFKFRQYGGTDQATWDRWVGGGTVFFVYPTLSQRLFWIRQKLRARSVFSKRKEN</sequence>
<dbReference type="AlphaFoldDB" id="A0A923H957"/>
<keyword evidence="2" id="KW-1185">Reference proteome</keyword>
<proteinExistence type="predicted"/>
<gene>
    <name evidence="1" type="ORF">H7U19_11075</name>
</gene>
<organism evidence="1 2">
    <name type="scientific">Hyunsoonleella aquatilis</name>
    <dbReference type="NCBI Taxonomy" id="2762758"/>
    <lineage>
        <taxon>Bacteria</taxon>
        <taxon>Pseudomonadati</taxon>
        <taxon>Bacteroidota</taxon>
        <taxon>Flavobacteriia</taxon>
        <taxon>Flavobacteriales</taxon>
        <taxon>Flavobacteriaceae</taxon>
    </lineage>
</organism>
<dbReference type="Proteomes" id="UP000656244">
    <property type="component" value="Unassembled WGS sequence"/>
</dbReference>
<comment type="caution">
    <text evidence="1">The sequence shown here is derived from an EMBL/GenBank/DDBJ whole genome shotgun (WGS) entry which is preliminary data.</text>
</comment>
<dbReference type="CDD" id="cd02440">
    <property type="entry name" value="AdoMet_MTases"/>
    <property type="match status" value="1"/>
</dbReference>
<evidence type="ECO:0000313" key="2">
    <source>
        <dbReference type="Proteomes" id="UP000656244"/>
    </source>
</evidence>
<evidence type="ECO:0000313" key="1">
    <source>
        <dbReference type="EMBL" id="MBC3758950.1"/>
    </source>
</evidence>
<evidence type="ECO:0008006" key="3">
    <source>
        <dbReference type="Google" id="ProtNLM"/>
    </source>
</evidence>
<dbReference type="RefSeq" id="WP_186562311.1">
    <property type="nucleotide sequence ID" value="NZ_JACNMF010000003.1"/>
</dbReference>
<reference evidence="1" key="1">
    <citation type="submission" date="2020-08" db="EMBL/GenBank/DDBJ databases">
        <title>Hyunsoonleella sp. strain SJ7 genome sequencing and assembly.</title>
        <authorList>
            <person name="Kim I."/>
        </authorList>
    </citation>
    <scope>NUCLEOTIDE SEQUENCE</scope>
    <source>
        <strain evidence="1">SJ7</strain>
    </source>
</reference>
<dbReference type="InterPro" id="IPR029063">
    <property type="entry name" value="SAM-dependent_MTases_sf"/>
</dbReference>
<dbReference type="SUPFAM" id="SSF53335">
    <property type="entry name" value="S-adenosyl-L-methionine-dependent methyltransferases"/>
    <property type="match status" value="1"/>
</dbReference>
<dbReference type="EMBL" id="JACNMF010000003">
    <property type="protein sequence ID" value="MBC3758950.1"/>
    <property type="molecule type" value="Genomic_DNA"/>
</dbReference>
<protein>
    <recommendedName>
        <fullName evidence="3">Methyltransferase domain-containing protein</fullName>
    </recommendedName>
</protein>
<dbReference type="Gene3D" id="3.40.50.150">
    <property type="entry name" value="Vaccinia Virus protein VP39"/>
    <property type="match status" value="1"/>
</dbReference>
<accession>A0A923H957</accession>